<comment type="similarity">
    <text evidence="1 3">Belongs to the short-chain dehydrogenases/reductases (SDR) family.</text>
</comment>
<keyword evidence="2" id="KW-0560">Oxidoreductase</keyword>
<evidence type="ECO:0000313" key="4">
    <source>
        <dbReference type="EMBL" id="SEA52262.1"/>
    </source>
</evidence>
<evidence type="ECO:0000256" key="3">
    <source>
        <dbReference type="RuleBase" id="RU000363"/>
    </source>
</evidence>
<dbReference type="InterPro" id="IPR020904">
    <property type="entry name" value="Sc_DH/Rdtase_CS"/>
</dbReference>
<evidence type="ECO:0000256" key="2">
    <source>
        <dbReference type="ARBA" id="ARBA00023002"/>
    </source>
</evidence>
<dbReference type="Pfam" id="PF00106">
    <property type="entry name" value="adh_short"/>
    <property type="match status" value="1"/>
</dbReference>
<dbReference type="InterPro" id="IPR051911">
    <property type="entry name" value="SDR_oxidoreductase"/>
</dbReference>
<keyword evidence="5" id="KW-1185">Reference proteome</keyword>
<dbReference type="SUPFAM" id="SSF51735">
    <property type="entry name" value="NAD(P)-binding Rossmann-fold domains"/>
    <property type="match status" value="1"/>
</dbReference>
<dbReference type="GO" id="GO:0016491">
    <property type="term" value="F:oxidoreductase activity"/>
    <property type="evidence" value="ECO:0007669"/>
    <property type="project" value="UniProtKB-KW"/>
</dbReference>
<dbReference type="PRINTS" id="PR00080">
    <property type="entry name" value="SDRFAMILY"/>
</dbReference>
<dbReference type="InterPro" id="IPR002347">
    <property type="entry name" value="SDR_fam"/>
</dbReference>
<dbReference type="AlphaFoldDB" id="A0A1H4BWQ0"/>
<dbReference type="EMBL" id="FNRA01000003">
    <property type="protein sequence ID" value="SEA52262.1"/>
    <property type="molecule type" value="Genomic_DNA"/>
</dbReference>
<gene>
    <name evidence="4" type="ORF">SAMN05443550_103488</name>
</gene>
<organism evidence="4 5">
    <name type="scientific">Pedobacter hartonius</name>
    <dbReference type="NCBI Taxonomy" id="425514"/>
    <lineage>
        <taxon>Bacteria</taxon>
        <taxon>Pseudomonadati</taxon>
        <taxon>Bacteroidota</taxon>
        <taxon>Sphingobacteriia</taxon>
        <taxon>Sphingobacteriales</taxon>
        <taxon>Sphingobacteriaceae</taxon>
        <taxon>Pedobacter</taxon>
    </lineage>
</organism>
<dbReference type="InterPro" id="IPR036291">
    <property type="entry name" value="NAD(P)-bd_dom_sf"/>
</dbReference>
<dbReference type="RefSeq" id="WP_090556088.1">
    <property type="nucleotide sequence ID" value="NZ_FNRA01000003.1"/>
</dbReference>
<evidence type="ECO:0000256" key="1">
    <source>
        <dbReference type="ARBA" id="ARBA00006484"/>
    </source>
</evidence>
<dbReference type="STRING" id="425514.SAMN05443550_103488"/>
<dbReference type="PANTHER" id="PTHR43976">
    <property type="entry name" value="SHORT CHAIN DEHYDROGENASE"/>
    <property type="match status" value="1"/>
</dbReference>
<dbReference type="Gene3D" id="3.40.50.720">
    <property type="entry name" value="NAD(P)-binding Rossmann-like Domain"/>
    <property type="match status" value="1"/>
</dbReference>
<dbReference type="PROSITE" id="PS00061">
    <property type="entry name" value="ADH_SHORT"/>
    <property type="match status" value="1"/>
</dbReference>
<reference evidence="4 5" key="1">
    <citation type="submission" date="2016-10" db="EMBL/GenBank/DDBJ databases">
        <authorList>
            <person name="de Groot N.N."/>
        </authorList>
    </citation>
    <scope>NUCLEOTIDE SEQUENCE [LARGE SCALE GENOMIC DNA]</scope>
    <source>
        <strain evidence="4 5">DSM 19033</strain>
    </source>
</reference>
<dbReference type="PRINTS" id="PR00081">
    <property type="entry name" value="GDHRDH"/>
</dbReference>
<sequence>MSKTVLITGTSTGFGKIIVKTLSEAGFQVIATMRGSEGRNQGSATELSGLTNVEVVELDVTDDASVQKAMVYINSKYPKIDVLINNAGVGGVGIAEAYSIDQFKQMFDVNVFGVMRMYQAVLPSMRSAGAGLVINFSSVNGMFSFPYLVPYSSSKFALEAINEGMQNELSQFNIDNVSLVIGAHPTEMNNGVKSGLNSDLEAVTSAYGQLAQDRQNATGDLVGANMHRNDLQHLAGQVLKIINMETGTRPSRVPIDEIAEGTDRAFIEGVKTLKGDWAKKYNIVLKD</sequence>
<dbReference type="OrthoDB" id="1235794at2"/>
<evidence type="ECO:0000313" key="5">
    <source>
        <dbReference type="Proteomes" id="UP000198850"/>
    </source>
</evidence>
<dbReference type="Proteomes" id="UP000198850">
    <property type="component" value="Unassembled WGS sequence"/>
</dbReference>
<name>A0A1H4BWQ0_9SPHI</name>
<proteinExistence type="inferred from homology"/>
<protein>
    <submittedName>
        <fullName evidence="4">Short chain dehydrogenase</fullName>
    </submittedName>
</protein>
<dbReference type="PANTHER" id="PTHR43976:SF16">
    <property type="entry name" value="SHORT-CHAIN DEHYDROGENASE_REDUCTASE FAMILY PROTEIN"/>
    <property type="match status" value="1"/>
</dbReference>
<accession>A0A1H4BWQ0</accession>